<name>A0ABY7MA79_9CHLR</name>
<dbReference type="RefSeq" id="WP_270057700.1">
    <property type="nucleotide sequence ID" value="NZ_CP115149.1"/>
</dbReference>
<gene>
    <name evidence="3" type="ORF">O0235_06365</name>
</gene>
<accession>A0ABY7MA79</accession>
<dbReference type="Pfam" id="PF01464">
    <property type="entry name" value="SLT"/>
    <property type="match status" value="1"/>
</dbReference>
<protein>
    <submittedName>
        <fullName evidence="3">Transglycosylase SLT domain-containing protein</fullName>
    </submittedName>
</protein>
<keyword evidence="4" id="KW-1185">Reference proteome</keyword>
<evidence type="ECO:0000313" key="3">
    <source>
        <dbReference type="EMBL" id="WBL37187.1"/>
    </source>
</evidence>
<evidence type="ECO:0000259" key="2">
    <source>
        <dbReference type="Pfam" id="PF01464"/>
    </source>
</evidence>
<dbReference type="SUPFAM" id="SSF53955">
    <property type="entry name" value="Lysozyme-like"/>
    <property type="match status" value="1"/>
</dbReference>
<dbReference type="Proteomes" id="UP001212803">
    <property type="component" value="Chromosome"/>
</dbReference>
<reference evidence="3 4" key="1">
    <citation type="journal article" date="2023" name="ISME J.">
        <title>Thermophilic Dehalococcoidia with unusual traits shed light on an unexpected past.</title>
        <authorList>
            <person name="Palmer M."/>
            <person name="Covington J.K."/>
            <person name="Zhou E.M."/>
            <person name="Thomas S.C."/>
            <person name="Habib N."/>
            <person name="Seymour C.O."/>
            <person name="Lai D."/>
            <person name="Johnston J."/>
            <person name="Hashimi A."/>
            <person name="Jiao J.Y."/>
            <person name="Muok A.R."/>
            <person name="Liu L."/>
            <person name="Xian W.D."/>
            <person name="Zhi X.Y."/>
            <person name="Li M.M."/>
            <person name="Silva L.P."/>
            <person name="Bowen B.P."/>
            <person name="Louie K."/>
            <person name="Briegel A."/>
            <person name="Pett-Ridge J."/>
            <person name="Weber P.K."/>
            <person name="Tocheva E.I."/>
            <person name="Woyke T."/>
            <person name="Northen T.R."/>
            <person name="Mayali X."/>
            <person name="Li W.J."/>
            <person name="Hedlund B.P."/>
        </authorList>
    </citation>
    <scope>NUCLEOTIDE SEQUENCE [LARGE SCALE GENOMIC DNA]</scope>
    <source>
        <strain evidence="3 4">YIM 72310</strain>
    </source>
</reference>
<evidence type="ECO:0000313" key="4">
    <source>
        <dbReference type="Proteomes" id="UP001212803"/>
    </source>
</evidence>
<dbReference type="EMBL" id="CP115149">
    <property type="protein sequence ID" value="WBL37187.1"/>
    <property type="molecule type" value="Genomic_DNA"/>
</dbReference>
<feature type="compositionally biased region" description="Pro residues" evidence="1">
    <location>
        <begin position="189"/>
        <end position="201"/>
    </location>
</feature>
<dbReference type="Gene3D" id="1.10.530.10">
    <property type="match status" value="1"/>
</dbReference>
<feature type="compositionally biased region" description="Low complexity" evidence="1">
    <location>
        <begin position="136"/>
        <end position="152"/>
    </location>
</feature>
<dbReference type="InterPro" id="IPR008258">
    <property type="entry name" value="Transglycosylase_SLT_dom_1"/>
</dbReference>
<feature type="compositionally biased region" description="Low complexity" evidence="1">
    <location>
        <begin position="161"/>
        <end position="178"/>
    </location>
</feature>
<sequence>MSRLATWADYGLAVALALCRRLRLPAKSEAALLQPAFEPAYACDACGCARPAGMSAALAPRWREEPPAREEPQRQPWFVRPAEVLMLSLSFFLAAHLVGGGTPEARAPQVSFALAAALPAPARVIEVRPSNAAAEAPAAPAAAEADDAAAAVEEPRPAPAPTTSNAAASSAPAPAASPAAPPAAREEPAAPPAPAPAPAIAPPAASQPPLTYAQVIAYAIEAGWPAELADSVARVAWCESRFRPDAVGYGAYGLMQVIPLWFDYAGLSFEQWADPVANLKAALAAFRYSEAQGHKPWSAWSCKPEAITIP</sequence>
<organism evidence="3 4">
    <name type="scientific">Tepidiforma flava</name>
    <dbReference type="NCBI Taxonomy" id="3004094"/>
    <lineage>
        <taxon>Bacteria</taxon>
        <taxon>Bacillati</taxon>
        <taxon>Chloroflexota</taxon>
        <taxon>Tepidiformia</taxon>
        <taxon>Tepidiformales</taxon>
        <taxon>Tepidiformaceae</taxon>
        <taxon>Tepidiforma</taxon>
    </lineage>
</organism>
<dbReference type="InterPro" id="IPR023346">
    <property type="entry name" value="Lysozyme-like_dom_sf"/>
</dbReference>
<evidence type="ECO:0000256" key="1">
    <source>
        <dbReference type="SAM" id="MobiDB-lite"/>
    </source>
</evidence>
<feature type="region of interest" description="Disordered" evidence="1">
    <location>
        <begin position="136"/>
        <end position="202"/>
    </location>
</feature>
<proteinExistence type="predicted"/>
<feature type="domain" description="Transglycosylase SLT" evidence="2">
    <location>
        <begin position="231"/>
        <end position="294"/>
    </location>
</feature>